<dbReference type="GO" id="GO:0005524">
    <property type="term" value="F:ATP binding"/>
    <property type="evidence" value="ECO:0007669"/>
    <property type="project" value="UniProtKB-KW"/>
</dbReference>
<feature type="non-terminal residue" evidence="4">
    <location>
        <position position="212"/>
    </location>
</feature>
<proteinExistence type="predicted"/>
<keyword evidence="4" id="KW-0808">Transferase</keyword>
<evidence type="ECO:0000313" key="5">
    <source>
        <dbReference type="Proteomes" id="UP000772434"/>
    </source>
</evidence>
<dbReference type="InterPro" id="IPR001245">
    <property type="entry name" value="Ser-Thr/Tyr_kinase_cat_dom"/>
</dbReference>
<dbReference type="PROSITE" id="PS00109">
    <property type="entry name" value="PROTEIN_KINASE_TYR"/>
    <property type="match status" value="1"/>
</dbReference>
<dbReference type="GO" id="GO:0004672">
    <property type="term" value="F:protein kinase activity"/>
    <property type="evidence" value="ECO:0007669"/>
    <property type="project" value="InterPro"/>
</dbReference>
<keyword evidence="5" id="KW-1185">Reference proteome</keyword>
<dbReference type="InterPro" id="IPR011009">
    <property type="entry name" value="Kinase-like_dom_sf"/>
</dbReference>
<dbReference type="PROSITE" id="PS50011">
    <property type="entry name" value="PROTEIN_KINASE_DOM"/>
    <property type="match status" value="1"/>
</dbReference>
<evidence type="ECO:0000256" key="1">
    <source>
        <dbReference type="ARBA" id="ARBA00022741"/>
    </source>
</evidence>
<accession>A0A9P5U9P9</accession>
<dbReference type="OrthoDB" id="4062651at2759"/>
<dbReference type="InterPro" id="IPR050198">
    <property type="entry name" value="Non-receptor_tyrosine_kinases"/>
</dbReference>
<organism evidence="4 5">
    <name type="scientific">Rhodocollybia butyracea</name>
    <dbReference type="NCBI Taxonomy" id="206335"/>
    <lineage>
        <taxon>Eukaryota</taxon>
        <taxon>Fungi</taxon>
        <taxon>Dikarya</taxon>
        <taxon>Basidiomycota</taxon>
        <taxon>Agaricomycotina</taxon>
        <taxon>Agaricomycetes</taxon>
        <taxon>Agaricomycetidae</taxon>
        <taxon>Agaricales</taxon>
        <taxon>Marasmiineae</taxon>
        <taxon>Omphalotaceae</taxon>
        <taxon>Rhodocollybia</taxon>
    </lineage>
</organism>
<keyword evidence="2" id="KW-0067">ATP-binding</keyword>
<dbReference type="Pfam" id="PF07714">
    <property type="entry name" value="PK_Tyr_Ser-Thr"/>
    <property type="match status" value="1"/>
</dbReference>
<name>A0A9P5U9P9_9AGAR</name>
<evidence type="ECO:0000256" key="2">
    <source>
        <dbReference type="ARBA" id="ARBA00022840"/>
    </source>
</evidence>
<dbReference type="Gene3D" id="1.10.510.10">
    <property type="entry name" value="Transferase(Phosphotransferase) domain 1"/>
    <property type="match status" value="1"/>
</dbReference>
<dbReference type="EMBL" id="JADNRY010000042">
    <property type="protein sequence ID" value="KAF9070248.1"/>
    <property type="molecule type" value="Genomic_DNA"/>
</dbReference>
<dbReference type="PRINTS" id="PR00109">
    <property type="entry name" value="TYRKINASE"/>
</dbReference>
<sequence>KEALIWQYLDHPNIVDFFGIDHLTFPGKRAMVSEWMAEGNLLEYMQKRPKVSEYALNDVASGLAYLHTENVVHGDLCCRNILVNEKGHACLTDFGLTAFIESDTSVKSSASRSGSPHWMAPELWHPEEFGMTKFRRTPASDIYAYACVCCEVWSEGSPPFPNIAAPTSIMFEVLEGKRTERPSNNQGVVMPDSLWQLTQLCWAQQPHERLCM</sequence>
<evidence type="ECO:0000313" key="4">
    <source>
        <dbReference type="EMBL" id="KAF9070248.1"/>
    </source>
</evidence>
<dbReference type="PANTHER" id="PTHR24418">
    <property type="entry name" value="TYROSINE-PROTEIN KINASE"/>
    <property type="match status" value="1"/>
</dbReference>
<dbReference type="InterPro" id="IPR000719">
    <property type="entry name" value="Prot_kinase_dom"/>
</dbReference>
<reference evidence="4" key="1">
    <citation type="submission" date="2020-11" db="EMBL/GenBank/DDBJ databases">
        <authorList>
            <consortium name="DOE Joint Genome Institute"/>
            <person name="Ahrendt S."/>
            <person name="Riley R."/>
            <person name="Andreopoulos W."/>
            <person name="Labutti K."/>
            <person name="Pangilinan J."/>
            <person name="Ruiz-Duenas F.J."/>
            <person name="Barrasa J.M."/>
            <person name="Sanchez-Garcia M."/>
            <person name="Camarero S."/>
            <person name="Miyauchi S."/>
            <person name="Serrano A."/>
            <person name="Linde D."/>
            <person name="Babiker R."/>
            <person name="Drula E."/>
            <person name="Ayuso-Fernandez I."/>
            <person name="Pacheco R."/>
            <person name="Padilla G."/>
            <person name="Ferreira P."/>
            <person name="Barriuso J."/>
            <person name="Kellner H."/>
            <person name="Castanera R."/>
            <person name="Alfaro M."/>
            <person name="Ramirez L."/>
            <person name="Pisabarro A.G."/>
            <person name="Kuo A."/>
            <person name="Tritt A."/>
            <person name="Lipzen A."/>
            <person name="He G."/>
            <person name="Yan M."/>
            <person name="Ng V."/>
            <person name="Cullen D."/>
            <person name="Martin F."/>
            <person name="Rosso M.-N."/>
            <person name="Henrissat B."/>
            <person name="Hibbett D."/>
            <person name="Martinez A.T."/>
            <person name="Grigoriev I.V."/>
        </authorList>
    </citation>
    <scope>NUCLEOTIDE SEQUENCE</scope>
    <source>
        <strain evidence="4">AH 40177</strain>
    </source>
</reference>
<gene>
    <name evidence="4" type="ORF">BDP27DRAFT_1200977</name>
</gene>
<keyword evidence="1" id="KW-0547">Nucleotide-binding</keyword>
<dbReference type="AlphaFoldDB" id="A0A9P5U9P9"/>
<protein>
    <submittedName>
        <fullName evidence="4">Kinase-like protein</fullName>
    </submittedName>
</protein>
<comment type="caution">
    <text evidence="4">The sequence shown here is derived from an EMBL/GenBank/DDBJ whole genome shotgun (WGS) entry which is preliminary data.</text>
</comment>
<dbReference type="InterPro" id="IPR008266">
    <property type="entry name" value="Tyr_kinase_AS"/>
</dbReference>
<dbReference type="Proteomes" id="UP000772434">
    <property type="component" value="Unassembled WGS sequence"/>
</dbReference>
<feature type="non-terminal residue" evidence="4">
    <location>
        <position position="1"/>
    </location>
</feature>
<dbReference type="SUPFAM" id="SSF56112">
    <property type="entry name" value="Protein kinase-like (PK-like)"/>
    <property type="match status" value="1"/>
</dbReference>
<keyword evidence="4" id="KW-0418">Kinase</keyword>
<evidence type="ECO:0000259" key="3">
    <source>
        <dbReference type="PROSITE" id="PS50011"/>
    </source>
</evidence>
<feature type="domain" description="Protein kinase" evidence="3">
    <location>
        <begin position="1"/>
        <end position="212"/>
    </location>
</feature>